<gene>
    <name evidence="4" type="ORF">AQJ11_41195</name>
</gene>
<evidence type="ECO:0000256" key="1">
    <source>
        <dbReference type="ARBA" id="ARBA00006174"/>
    </source>
</evidence>
<dbReference type="InterPro" id="IPR036148">
    <property type="entry name" value="MmgE/PrpD_sf"/>
</dbReference>
<keyword evidence="5" id="KW-1185">Reference proteome</keyword>
<dbReference type="InterPro" id="IPR045337">
    <property type="entry name" value="MmgE_PrpD_C"/>
</dbReference>
<reference evidence="4 5" key="1">
    <citation type="submission" date="2015-10" db="EMBL/GenBank/DDBJ databases">
        <title>Draft genome sequence of Streptomyces corchorusii DSM 40340, type strain for the species Streptomyces corchorusii.</title>
        <authorList>
            <person name="Ruckert C."/>
            <person name="Winkler A."/>
            <person name="Kalinowski J."/>
            <person name="Kampfer P."/>
            <person name="Glaeser S."/>
        </authorList>
    </citation>
    <scope>NUCLEOTIDE SEQUENCE [LARGE SCALE GENOMIC DNA]</scope>
    <source>
        <strain evidence="4 5">DSM 40340</strain>
    </source>
</reference>
<dbReference type="Proteomes" id="UP000053398">
    <property type="component" value="Unassembled WGS sequence"/>
</dbReference>
<dbReference type="GO" id="GO:0016829">
    <property type="term" value="F:lyase activity"/>
    <property type="evidence" value="ECO:0007669"/>
    <property type="project" value="InterPro"/>
</dbReference>
<dbReference type="InterPro" id="IPR042188">
    <property type="entry name" value="MmgE/PrpD_sf_2"/>
</dbReference>
<dbReference type="InterPro" id="IPR042183">
    <property type="entry name" value="MmgE/PrpD_sf_1"/>
</dbReference>
<comment type="caution">
    <text evidence="4">The sequence shown here is derived from an EMBL/GenBank/DDBJ whole genome shotgun (WGS) entry which is preliminary data.</text>
</comment>
<evidence type="ECO:0000313" key="5">
    <source>
        <dbReference type="Proteomes" id="UP000053398"/>
    </source>
</evidence>
<organism evidence="4 5">
    <name type="scientific">Streptomyces corchorusii</name>
    <name type="common">Streptomyces chibaensis</name>
    <dbReference type="NCBI Taxonomy" id="1903"/>
    <lineage>
        <taxon>Bacteria</taxon>
        <taxon>Bacillati</taxon>
        <taxon>Actinomycetota</taxon>
        <taxon>Actinomycetes</taxon>
        <taxon>Kitasatosporales</taxon>
        <taxon>Streptomycetaceae</taxon>
        <taxon>Streptomyces</taxon>
    </lineage>
</organism>
<dbReference type="RefSeq" id="WP_059266846.1">
    <property type="nucleotide sequence ID" value="NZ_KQ948376.1"/>
</dbReference>
<name>A0A101PR04_STRCK</name>
<dbReference type="Pfam" id="PF19305">
    <property type="entry name" value="MmgE_PrpD_C"/>
    <property type="match status" value="1"/>
</dbReference>
<dbReference type="InterPro" id="IPR045336">
    <property type="entry name" value="MmgE_PrpD_N"/>
</dbReference>
<evidence type="ECO:0000259" key="3">
    <source>
        <dbReference type="Pfam" id="PF19305"/>
    </source>
</evidence>
<dbReference type="PANTHER" id="PTHR16943:SF8">
    <property type="entry name" value="2-METHYLCITRATE DEHYDRATASE"/>
    <property type="match status" value="1"/>
</dbReference>
<evidence type="ECO:0000259" key="2">
    <source>
        <dbReference type="Pfam" id="PF03972"/>
    </source>
</evidence>
<sequence length="493" mass="51691">MTPLEELSAWAAGLTYDDIPERVRALAASQILSQAASIRAGALHPLGARLVAAFGEPFQTDARQGACVLAGLGSWLNLDDTAYAGHLSNSTVAVPLAFAHARRLTGAELLTAVVVATECAARVTAAATLGPLRGQSALHTHLVGAVCGRLRCEGVTDPARWTDALGLALAMPHRPLMRAFLASDARLLNAFAPVRAGMDACDAAGAGLRGAPDLLEHPDGFLAALAAVPLPDEITEGLGRRWHTDTLSFKMRPGGPGIDAAVDCAIDLHGELRAAAGPLDPAAVSEVLVETSLYTLYAGRRADRYVNGPDAPLGALVLHTPYPVATALLTGGLTVADFERPALSDPRRRELSRLVRLAHDPALSRQLFASTAPFGAAVRRAGAAAEAWLLEFGGPETVRLALDTARPPETDFTAATKATGARVTVRLHDGRAFTRERLIPLGAAGPHTRARHEELVREKYVSLGGDAGTAMDAAGLGTMDAARLRDWLESALR</sequence>
<protein>
    <submittedName>
        <fullName evidence="4">VlmK-like protein</fullName>
    </submittedName>
</protein>
<feature type="domain" description="MmgE/PrpD N-terminal" evidence="2">
    <location>
        <begin position="5"/>
        <end position="226"/>
    </location>
</feature>
<dbReference type="Gene3D" id="1.10.4100.10">
    <property type="entry name" value="2-methylcitrate dehydratase PrpD"/>
    <property type="match status" value="1"/>
</dbReference>
<comment type="similarity">
    <text evidence="1">Belongs to the PrpD family.</text>
</comment>
<proteinExistence type="inferred from homology"/>
<evidence type="ECO:0000313" key="4">
    <source>
        <dbReference type="EMBL" id="KUN16097.1"/>
    </source>
</evidence>
<dbReference type="SUPFAM" id="SSF103378">
    <property type="entry name" value="2-methylcitrate dehydratase PrpD"/>
    <property type="match status" value="1"/>
</dbReference>
<dbReference type="InterPro" id="IPR005656">
    <property type="entry name" value="MmgE_PrpD"/>
</dbReference>
<accession>A0A101PR04</accession>
<dbReference type="EMBL" id="LMWP01000063">
    <property type="protein sequence ID" value="KUN16097.1"/>
    <property type="molecule type" value="Genomic_DNA"/>
</dbReference>
<feature type="domain" description="MmgE/PrpD C-terminal" evidence="3">
    <location>
        <begin position="259"/>
        <end position="367"/>
    </location>
</feature>
<dbReference type="Gene3D" id="3.30.1330.120">
    <property type="entry name" value="2-methylcitrate dehydratase PrpD"/>
    <property type="match status" value="1"/>
</dbReference>
<dbReference type="AlphaFoldDB" id="A0A101PR04"/>
<dbReference type="Pfam" id="PF03972">
    <property type="entry name" value="MmgE_PrpD_N"/>
    <property type="match status" value="1"/>
</dbReference>
<dbReference type="PANTHER" id="PTHR16943">
    <property type="entry name" value="2-METHYLCITRATE DEHYDRATASE-RELATED"/>
    <property type="match status" value="1"/>
</dbReference>